<protein>
    <submittedName>
        <fullName evidence="1">Uncharacterized protein</fullName>
    </submittedName>
</protein>
<dbReference type="EMBL" id="JBHRZH010000003">
    <property type="protein sequence ID" value="MFC3759706.1"/>
    <property type="molecule type" value="Genomic_DNA"/>
</dbReference>
<proteinExistence type="predicted"/>
<evidence type="ECO:0000313" key="2">
    <source>
        <dbReference type="Proteomes" id="UP001595699"/>
    </source>
</evidence>
<evidence type="ECO:0000313" key="1">
    <source>
        <dbReference type="EMBL" id="MFC3759706.1"/>
    </source>
</evidence>
<sequence length="57" mass="6060">MPGDQGAVDVPDQAVAAAVAAAAYLRVLVPAKIDVVPVRTTWMPRVAQLTPFSLCRR</sequence>
<reference evidence="2" key="1">
    <citation type="journal article" date="2019" name="Int. J. Syst. Evol. Microbiol.">
        <title>The Global Catalogue of Microorganisms (GCM) 10K type strain sequencing project: providing services to taxonomists for standard genome sequencing and annotation.</title>
        <authorList>
            <consortium name="The Broad Institute Genomics Platform"/>
            <consortium name="The Broad Institute Genome Sequencing Center for Infectious Disease"/>
            <person name="Wu L."/>
            <person name="Ma J."/>
        </authorList>
    </citation>
    <scope>NUCLEOTIDE SEQUENCE [LARGE SCALE GENOMIC DNA]</scope>
    <source>
        <strain evidence="2">CGMCC 4.7241</strain>
    </source>
</reference>
<dbReference type="RefSeq" id="WP_205121642.1">
    <property type="nucleotide sequence ID" value="NZ_JAFBCM010000001.1"/>
</dbReference>
<gene>
    <name evidence="1" type="ORF">ACFOUW_02560</name>
</gene>
<accession>A0ABV7Y384</accession>
<comment type="caution">
    <text evidence="1">The sequence shown here is derived from an EMBL/GenBank/DDBJ whole genome shotgun (WGS) entry which is preliminary data.</text>
</comment>
<name>A0ABV7Y384_9ACTN</name>
<dbReference type="Proteomes" id="UP001595699">
    <property type="component" value="Unassembled WGS sequence"/>
</dbReference>
<keyword evidence="2" id="KW-1185">Reference proteome</keyword>
<organism evidence="1 2">
    <name type="scientific">Tenggerimyces flavus</name>
    <dbReference type="NCBI Taxonomy" id="1708749"/>
    <lineage>
        <taxon>Bacteria</taxon>
        <taxon>Bacillati</taxon>
        <taxon>Actinomycetota</taxon>
        <taxon>Actinomycetes</taxon>
        <taxon>Propionibacteriales</taxon>
        <taxon>Nocardioidaceae</taxon>
        <taxon>Tenggerimyces</taxon>
    </lineage>
</organism>